<proteinExistence type="inferred from homology"/>
<evidence type="ECO:0000256" key="3">
    <source>
        <dbReference type="ARBA" id="ARBA00014125"/>
    </source>
</evidence>
<dbReference type="GO" id="GO:0005737">
    <property type="term" value="C:cytoplasm"/>
    <property type="evidence" value="ECO:0007669"/>
    <property type="project" value="UniProtKB-SubCell"/>
</dbReference>
<keyword evidence="7" id="KW-1185">Reference proteome</keyword>
<dbReference type="EMBL" id="UXSR01000218">
    <property type="protein sequence ID" value="VDD75631.1"/>
    <property type="molecule type" value="Genomic_DNA"/>
</dbReference>
<dbReference type="AlphaFoldDB" id="A0A0R3U4P7"/>
<evidence type="ECO:0000256" key="5">
    <source>
        <dbReference type="ARBA" id="ARBA00023203"/>
    </source>
</evidence>
<dbReference type="InterPro" id="IPR017997">
    <property type="entry name" value="Vinculin"/>
</dbReference>
<dbReference type="Pfam" id="PF01044">
    <property type="entry name" value="Vinculin"/>
    <property type="match status" value="1"/>
</dbReference>
<dbReference type="PANTHER" id="PTHR46180">
    <property type="entry name" value="VINCULIN"/>
    <property type="match status" value="1"/>
</dbReference>
<dbReference type="Gene3D" id="1.20.120.230">
    <property type="entry name" value="Alpha-catenin/vinculin-like"/>
    <property type="match status" value="2"/>
</dbReference>
<dbReference type="SUPFAM" id="SSF47220">
    <property type="entry name" value="alpha-catenin/vinculin-like"/>
    <property type="match status" value="1"/>
</dbReference>
<accession>A0A0R3U4P7</accession>
<evidence type="ECO:0000313" key="6">
    <source>
        <dbReference type="EMBL" id="VDD75631.1"/>
    </source>
</evidence>
<dbReference type="Proteomes" id="UP000267029">
    <property type="component" value="Unassembled WGS sequence"/>
</dbReference>
<name>A0A0R3U4P7_MESCO</name>
<organism evidence="6 7">
    <name type="scientific">Mesocestoides corti</name>
    <name type="common">Flatworm</name>
    <dbReference type="NCBI Taxonomy" id="53468"/>
    <lineage>
        <taxon>Eukaryota</taxon>
        <taxon>Metazoa</taxon>
        <taxon>Spiralia</taxon>
        <taxon>Lophotrochozoa</taxon>
        <taxon>Platyhelminthes</taxon>
        <taxon>Cestoda</taxon>
        <taxon>Eucestoda</taxon>
        <taxon>Cyclophyllidea</taxon>
        <taxon>Mesocestoididae</taxon>
        <taxon>Mesocestoides</taxon>
    </lineage>
</organism>
<dbReference type="GO" id="GO:0007155">
    <property type="term" value="P:cell adhesion"/>
    <property type="evidence" value="ECO:0007669"/>
    <property type="project" value="InterPro"/>
</dbReference>
<dbReference type="GO" id="GO:0051015">
    <property type="term" value="F:actin filament binding"/>
    <property type="evidence" value="ECO:0007669"/>
    <property type="project" value="InterPro"/>
</dbReference>
<reference evidence="6 7" key="1">
    <citation type="submission" date="2018-10" db="EMBL/GenBank/DDBJ databases">
        <authorList>
            <consortium name="Pathogen Informatics"/>
        </authorList>
    </citation>
    <scope>NUCLEOTIDE SEQUENCE [LARGE SCALE GENOMIC DNA]</scope>
</reference>
<comment type="subcellular location">
    <subcellularLocation>
        <location evidence="1">Cytoplasm</location>
    </subcellularLocation>
</comment>
<dbReference type="STRING" id="53468.A0A0R3U4P7"/>
<evidence type="ECO:0000256" key="2">
    <source>
        <dbReference type="ARBA" id="ARBA00008376"/>
    </source>
</evidence>
<dbReference type="InterPro" id="IPR006077">
    <property type="entry name" value="Vinculin/catenin"/>
</dbReference>
<keyword evidence="5" id="KW-0009">Actin-binding</keyword>
<protein>
    <recommendedName>
        <fullName evidence="3">Vinculin</fullName>
    </recommendedName>
</protein>
<dbReference type="InterPro" id="IPR036723">
    <property type="entry name" value="Alpha-catenin/vinculin-like_sf"/>
</dbReference>
<keyword evidence="4" id="KW-0963">Cytoplasm</keyword>
<dbReference type="OrthoDB" id="29742at2759"/>
<gene>
    <name evidence="6" type="ORF">MCOS_LOCUS1634</name>
</gene>
<evidence type="ECO:0000256" key="4">
    <source>
        <dbReference type="ARBA" id="ARBA00022490"/>
    </source>
</evidence>
<evidence type="ECO:0000313" key="7">
    <source>
        <dbReference type="Proteomes" id="UP000267029"/>
    </source>
</evidence>
<evidence type="ECO:0000256" key="1">
    <source>
        <dbReference type="ARBA" id="ARBA00004496"/>
    </source>
</evidence>
<comment type="similarity">
    <text evidence="2">Belongs to the vinculin/alpha-catenin family.</text>
</comment>
<sequence length="303" mass="33927">MSSSHSKTIGRILDPVAQQVSKLILLFEDGGTAGDTPDLANRVSVVKMAVDNLVKVGYETIRQSSDQILKNDMPPALVRVEEASVFLQDAVKLLSRDPFSTIGRKKLIDGSRGILQGTWAVLVAFDMSEVRKIVDCCKAVLEMLNTVPDIKNFPELADFVKVCVIKVLIVVDERQDELVIKSHAELLQRGIAQVKRITPILISSIKLYLNTTQQRKCNRDYFLRQMSDEIHEIIRGLQLTSSDDPYSLGDYNDLHLIGRNSKFADEWLANPAVKRIGLHGLISGLDARVNQLVNAQQQVWTFF</sequence>